<evidence type="ECO:0000256" key="1">
    <source>
        <dbReference type="SAM" id="MobiDB-lite"/>
    </source>
</evidence>
<feature type="region of interest" description="Disordered" evidence="1">
    <location>
        <begin position="1"/>
        <end position="23"/>
    </location>
</feature>
<organism evidence="3">
    <name type="scientific">Arundo donax</name>
    <name type="common">Giant reed</name>
    <name type="synonym">Donax arundinaceus</name>
    <dbReference type="NCBI Taxonomy" id="35708"/>
    <lineage>
        <taxon>Eukaryota</taxon>
        <taxon>Viridiplantae</taxon>
        <taxon>Streptophyta</taxon>
        <taxon>Embryophyta</taxon>
        <taxon>Tracheophyta</taxon>
        <taxon>Spermatophyta</taxon>
        <taxon>Magnoliopsida</taxon>
        <taxon>Liliopsida</taxon>
        <taxon>Poales</taxon>
        <taxon>Poaceae</taxon>
        <taxon>PACMAD clade</taxon>
        <taxon>Arundinoideae</taxon>
        <taxon>Arundineae</taxon>
        <taxon>Arundo</taxon>
    </lineage>
</organism>
<reference evidence="3" key="1">
    <citation type="submission" date="2014-09" db="EMBL/GenBank/DDBJ databases">
        <authorList>
            <person name="Magalhaes I.L.F."/>
            <person name="Oliveira U."/>
            <person name="Santos F.R."/>
            <person name="Vidigal T.H.D.A."/>
            <person name="Brescovit A.D."/>
            <person name="Santos A.J."/>
        </authorList>
    </citation>
    <scope>NUCLEOTIDE SEQUENCE</scope>
    <source>
        <tissue evidence="3">Shoot tissue taken approximately 20 cm above the soil surface</tissue>
    </source>
</reference>
<evidence type="ECO:0000313" key="3">
    <source>
        <dbReference type="EMBL" id="JAD15362.1"/>
    </source>
</evidence>
<keyword evidence="2" id="KW-0472">Membrane</keyword>
<reference evidence="3" key="2">
    <citation type="journal article" date="2015" name="Data Brief">
        <title>Shoot transcriptome of the giant reed, Arundo donax.</title>
        <authorList>
            <person name="Barrero R.A."/>
            <person name="Guerrero F.D."/>
            <person name="Moolhuijzen P."/>
            <person name="Goolsby J.A."/>
            <person name="Tidwell J."/>
            <person name="Bellgard S.E."/>
            <person name="Bellgard M.I."/>
        </authorList>
    </citation>
    <scope>NUCLEOTIDE SEQUENCE</scope>
    <source>
        <tissue evidence="3">Shoot tissue taken approximately 20 cm above the soil surface</tissue>
    </source>
</reference>
<sequence>MNTGLSPQKKHTGPHGTQEPGDILSAQPSRVLYKCKLLCCVVVISILLLHLSLCFSSRARSIHFEWQ</sequence>
<evidence type="ECO:0000256" key="2">
    <source>
        <dbReference type="SAM" id="Phobius"/>
    </source>
</evidence>
<keyword evidence="2" id="KW-0812">Transmembrane</keyword>
<dbReference type="AlphaFoldDB" id="A0A0A8XUH0"/>
<keyword evidence="2" id="KW-1133">Transmembrane helix</keyword>
<accession>A0A0A8XUH0</accession>
<proteinExistence type="predicted"/>
<protein>
    <submittedName>
        <fullName evidence="3">Uncharacterized protein</fullName>
    </submittedName>
</protein>
<name>A0A0A8XUH0_ARUDO</name>
<feature type="transmembrane region" description="Helical" evidence="2">
    <location>
        <begin position="31"/>
        <end position="55"/>
    </location>
</feature>
<dbReference type="EMBL" id="GBRH01282533">
    <property type="protein sequence ID" value="JAD15362.1"/>
    <property type="molecule type" value="Transcribed_RNA"/>
</dbReference>